<dbReference type="Gene3D" id="1.10.287.130">
    <property type="match status" value="1"/>
</dbReference>
<dbReference type="PROSITE" id="PS50113">
    <property type="entry name" value="PAC"/>
    <property type="match status" value="2"/>
</dbReference>
<dbReference type="SMART" id="SM00388">
    <property type="entry name" value="HisKA"/>
    <property type="match status" value="1"/>
</dbReference>
<organism evidence="10 11">
    <name type="scientific">Nannocystis radixulma</name>
    <dbReference type="NCBI Taxonomy" id="2995305"/>
    <lineage>
        <taxon>Bacteria</taxon>
        <taxon>Pseudomonadati</taxon>
        <taxon>Myxococcota</taxon>
        <taxon>Polyangia</taxon>
        <taxon>Nannocystales</taxon>
        <taxon>Nannocystaceae</taxon>
        <taxon>Nannocystis</taxon>
    </lineage>
</organism>
<dbReference type="InterPro" id="IPR013656">
    <property type="entry name" value="PAS_4"/>
</dbReference>
<dbReference type="InterPro" id="IPR003594">
    <property type="entry name" value="HATPase_dom"/>
</dbReference>
<sequence length="562" mass="61360">MADRSDAEAQQLRARVAALEAELACVRAAASGIEWTAEAVLVHDLAGRILVANERAAKLLGCSVEALLRRDMFDLEETLRDADREATREAWLLTSPDLPIIARGRFLRSDGVALPVELTVIARDVAGVRQIHLIARDITDRLRVERALRDSEQRFRFLFEASPVSMLRARPHGELLQVNRALGAWLGLAPDAAPGVPARMLVTPEDRPDFDTLFAALTGADDRPRGAQLRLLVAGARPVWSQLTLFAEADNAGGLRQIIGVLEDIDARKQAEAQVQALLTSLEGQVEARTAELQQTNQLLRVEIGERERTESLLVRAHAGAEAASQAKSRFLMVMSHELRTPLNAILGYTEMHLAGLKGDEPLAPPEELASDLGSIRIAGHHLLSLIDDILHMTQLESGDPQRAPAAVELLPLLHRLVDAARARLTGPDLEVVLLADGDLGTIETDVVKIEHVLRHLLGNAVKFTPRGRVELRAARIREPTGEHLRFDVCDTGIGIPPEQRSLLFAPFVQLDDSPTRRYGGLGLGLALCRRYCDELGGTIAVKSAPHQGSWFTVRIPIAGAL</sequence>
<feature type="domain" description="Histidine kinase" evidence="7">
    <location>
        <begin position="334"/>
        <end position="560"/>
    </location>
</feature>
<proteinExistence type="predicted"/>
<dbReference type="SUPFAM" id="SSF55785">
    <property type="entry name" value="PYP-like sensor domain (PAS domain)"/>
    <property type="match status" value="2"/>
</dbReference>
<dbReference type="SUPFAM" id="SSF47384">
    <property type="entry name" value="Homodimeric domain of signal transducing histidine kinase"/>
    <property type="match status" value="1"/>
</dbReference>
<dbReference type="PRINTS" id="PR00344">
    <property type="entry name" value="BCTRLSENSOR"/>
</dbReference>
<feature type="domain" description="PAS" evidence="8">
    <location>
        <begin position="33"/>
        <end position="89"/>
    </location>
</feature>
<evidence type="ECO:0000256" key="4">
    <source>
        <dbReference type="ARBA" id="ARBA00022679"/>
    </source>
</evidence>
<evidence type="ECO:0000259" key="9">
    <source>
        <dbReference type="PROSITE" id="PS50113"/>
    </source>
</evidence>
<accession>A0ABT5AWR8</accession>
<dbReference type="Gene3D" id="3.30.450.20">
    <property type="entry name" value="PAS domain"/>
    <property type="match status" value="2"/>
</dbReference>
<name>A0ABT5AWR8_9BACT</name>
<keyword evidence="11" id="KW-1185">Reference proteome</keyword>
<evidence type="ECO:0000256" key="1">
    <source>
        <dbReference type="ARBA" id="ARBA00000085"/>
    </source>
</evidence>
<dbReference type="RefSeq" id="WP_271993781.1">
    <property type="nucleotide sequence ID" value="NZ_JAQNDN010000001.1"/>
</dbReference>
<dbReference type="NCBIfam" id="TIGR00229">
    <property type="entry name" value="sensory_box"/>
    <property type="match status" value="2"/>
</dbReference>
<dbReference type="PANTHER" id="PTHR43047">
    <property type="entry name" value="TWO-COMPONENT HISTIDINE PROTEIN KINASE"/>
    <property type="match status" value="1"/>
</dbReference>
<dbReference type="PANTHER" id="PTHR43047:SF63">
    <property type="entry name" value="HISTIDINE KINASE"/>
    <property type="match status" value="1"/>
</dbReference>
<dbReference type="EMBL" id="JAQNDN010000001">
    <property type="protein sequence ID" value="MDC0666286.1"/>
    <property type="molecule type" value="Genomic_DNA"/>
</dbReference>
<dbReference type="InterPro" id="IPR003661">
    <property type="entry name" value="HisK_dim/P_dom"/>
</dbReference>
<dbReference type="Proteomes" id="UP001217838">
    <property type="component" value="Unassembled WGS sequence"/>
</dbReference>
<feature type="coiled-coil region" evidence="6">
    <location>
        <begin position="2"/>
        <end position="29"/>
    </location>
</feature>
<evidence type="ECO:0000256" key="6">
    <source>
        <dbReference type="SAM" id="Coils"/>
    </source>
</evidence>
<dbReference type="Gene3D" id="3.30.565.10">
    <property type="entry name" value="Histidine kinase-like ATPase, C-terminal domain"/>
    <property type="match status" value="1"/>
</dbReference>
<dbReference type="Pfam" id="PF00512">
    <property type="entry name" value="HisKA"/>
    <property type="match status" value="1"/>
</dbReference>
<dbReference type="SMART" id="SM00091">
    <property type="entry name" value="PAS"/>
    <property type="match status" value="2"/>
</dbReference>
<dbReference type="InterPro" id="IPR036890">
    <property type="entry name" value="HATPase_C_sf"/>
</dbReference>
<dbReference type="Pfam" id="PF13426">
    <property type="entry name" value="PAS_9"/>
    <property type="match status" value="1"/>
</dbReference>
<dbReference type="CDD" id="cd16922">
    <property type="entry name" value="HATPase_EvgS-ArcB-TorS-like"/>
    <property type="match status" value="1"/>
</dbReference>
<dbReference type="InterPro" id="IPR005467">
    <property type="entry name" value="His_kinase_dom"/>
</dbReference>
<evidence type="ECO:0000256" key="5">
    <source>
        <dbReference type="ARBA" id="ARBA00022777"/>
    </source>
</evidence>
<dbReference type="InterPro" id="IPR000014">
    <property type="entry name" value="PAS"/>
</dbReference>
<dbReference type="InterPro" id="IPR000700">
    <property type="entry name" value="PAS-assoc_C"/>
</dbReference>
<evidence type="ECO:0000256" key="3">
    <source>
        <dbReference type="ARBA" id="ARBA00022553"/>
    </source>
</evidence>
<evidence type="ECO:0000313" key="11">
    <source>
        <dbReference type="Proteomes" id="UP001217838"/>
    </source>
</evidence>
<feature type="domain" description="PAC" evidence="9">
    <location>
        <begin position="100"/>
        <end position="150"/>
    </location>
</feature>
<dbReference type="EC" id="2.7.13.3" evidence="2"/>
<dbReference type="CDD" id="cd00130">
    <property type="entry name" value="PAS"/>
    <property type="match status" value="2"/>
</dbReference>
<dbReference type="Pfam" id="PF02518">
    <property type="entry name" value="HATPase_c"/>
    <property type="match status" value="1"/>
</dbReference>
<dbReference type="InterPro" id="IPR004358">
    <property type="entry name" value="Sig_transdc_His_kin-like_C"/>
</dbReference>
<gene>
    <name evidence="10" type="ORF">POL58_00995</name>
</gene>
<keyword evidence="5" id="KW-0418">Kinase</keyword>
<feature type="domain" description="PAS" evidence="8">
    <location>
        <begin position="151"/>
        <end position="207"/>
    </location>
</feature>
<evidence type="ECO:0000259" key="7">
    <source>
        <dbReference type="PROSITE" id="PS50109"/>
    </source>
</evidence>
<protein>
    <recommendedName>
        <fullName evidence="2">histidine kinase</fullName>
        <ecNumber evidence="2">2.7.13.3</ecNumber>
    </recommendedName>
</protein>
<evidence type="ECO:0000256" key="2">
    <source>
        <dbReference type="ARBA" id="ARBA00012438"/>
    </source>
</evidence>
<dbReference type="Pfam" id="PF08448">
    <property type="entry name" value="PAS_4"/>
    <property type="match status" value="1"/>
</dbReference>
<feature type="domain" description="PAC" evidence="9">
    <location>
        <begin position="225"/>
        <end position="277"/>
    </location>
</feature>
<dbReference type="CDD" id="cd00082">
    <property type="entry name" value="HisKA"/>
    <property type="match status" value="1"/>
</dbReference>
<reference evidence="10 11" key="1">
    <citation type="submission" date="2022-11" db="EMBL/GenBank/DDBJ databases">
        <title>Minimal conservation of predation-associated metabolite biosynthetic gene clusters underscores biosynthetic potential of Myxococcota including descriptions for ten novel species: Archangium lansinium sp. nov., Myxococcus landrumus sp. nov., Nannocystis bai.</title>
        <authorList>
            <person name="Ahearne A."/>
            <person name="Stevens C."/>
            <person name="Dowd S."/>
        </authorList>
    </citation>
    <scope>NUCLEOTIDE SEQUENCE [LARGE SCALE GENOMIC DNA]</scope>
    <source>
        <strain evidence="10 11">NCELM</strain>
    </source>
</reference>
<keyword evidence="6" id="KW-0175">Coiled coil</keyword>
<keyword evidence="4" id="KW-0808">Transferase</keyword>
<comment type="catalytic activity">
    <reaction evidence="1">
        <text>ATP + protein L-histidine = ADP + protein N-phospho-L-histidine.</text>
        <dbReference type="EC" id="2.7.13.3"/>
    </reaction>
</comment>
<dbReference type="PROSITE" id="PS50109">
    <property type="entry name" value="HIS_KIN"/>
    <property type="match status" value="1"/>
</dbReference>
<keyword evidence="3" id="KW-0597">Phosphoprotein</keyword>
<evidence type="ECO:0000313" key="10">
    <source>
        <dbReference type="EMBL" id="MDC0666286.1"/>
    </source>
</evidence>
<dbReference type="InterPro" id="IPR036097">
    <property type="entry name" value="HisK_dim/P_sf"/>
</dbReference>
<dbReference type="SMART" id="SM00387">
    <property type="entry name" value="HATPase_c"/>
    <property type="match status" value="1"/>
</dbReference>
<dbReference type="PROSITE" id="PS50112">
    <property type="entry name" value="PAS"/>
    <property type="match status" value="2"/>
</dbReference>
<dbReference type="SUPFAM" id="SSF55874">
    <property type="entry name" value="ATPase domain of HSP90 chaperone/DNA topoisomerase II/histidine kinase"/>
    <property type="match status" value="1"/>
</dbReference>
<dbReference type="InterPro" id="IPR035965">
    <property type="entry name" value="PAS-like_dom_sf"/>
</dbReference>
<evidence type="ECO:0000259" key="8">
    <source>
        <dbReference type="PROSITE" id="PS50112"/>
    </source>
</evidence>
<comment type="caution">
    <text evidence="10">The sequence shown here is derived from an EMBL/GenBank/DDBJ whole genome shotgun (WGS) entry which is preliminary data.</text>
</comment>